<keyword evidence="1" id="KW-0472">Membrane</keyword>
<proteinExistence type="predicted"/>
<protein>
    <submittedName>
        <fullName evidence="2">Malonate transporter, MadL subunit</fullName>
    </submittedName>
</protein>
<dbReference type="Proteomes" id="UP000190042">
    <property type="component" value="Unassembled WGS sequence"/>
</dbReference>
<dbReference type="AlphaFoldDB" id="A0A1T4YB08"/>
<feature type="transmembrane region" description="Helical" evidence="1">
    <location>
        <begin position="7"/>
        <end position="27"/>
    </location>
</feature>
<dbReference type="EMBL" id="FUYJ01000003">
    <property type="protein sequence ID" value="SKA98994.1"/>
    <property type="molecule type" value="Genomic_DNA"/>
</dbReference>
<feature type="transmembrane region" description="Helical" evidence="1">
    <location>
        <begin position="93"/>
        <end position="112"/>
    </location>
</feature>
<dbReference type="NCBIfam" id="TIGR00807">
    <property type="entry name" value="malonate_madL"/>
    <property type="match status" value="1"/>
</dbReference>
<dbReference type="GO" id="GO:0016020">
    <property type="term" value="C:membrane"/>
    <property type="evidence" value="ECO:0007669"/>
    <property type="project" value="InterPro"/>
</dbReference>
<keyword evidence="3" id="KW-1185">Reference proteome</keyword>
<dbReference type="InterPro" id="IPR004690">
    <property type="entry name" value="Maln_transptMadL"/>
</dbReference>
<gene>
    <name evidence="2" type="ORF">SAMN04244570_2234</name>
</gene>
<evidence type="ECO:0000313" key="3">
    <source>
        <dbReference type="Proteomes" id="UP000190042"/>
    </source>
</evidence>
<feature type="transmembrane region" description="Helical" evidence="1">
    <location>
        <begin position="62"/>
        <end position="81"/>
    </location>
</feature>
<evidence type="ECO:0000256" key="1">
    <source>
        <dbReference type="SAM" id="Phobius"/>
    </source>
</evidence>
<sequence>MAIYGVAILAGCFVVGMFFGEIIGTIMGVDSNVGGVGIAMLLLIVVVDKLQKKGMLSMPAQSGLAFWNAMYIPIVIAMAASQNVLGALTGGPLAIIAGVAAVVISWTVVPLLSGKKARESAVEFNQSHPLKTQEVK</sequence>
<keyword evidence="1" id="KW-1133">Transmembrane helix</keyword>
<feature type="transmembrane region" description="Helical" evidence="1">
    <location>
        <begin position="33"/>
        <end position="50"/>
    </location>
</feature>
<reference evidence="3" key="1">
    <citation type="submission" date="2017-02" db="EMBL/GenBank/DDBJ databases">
        <authorList>
            <person name="Varghese N."/>
            <person name="Submissions S."/>
        </authorList>
    </citation>
    <scope>NUCLEOTIDE SEQUENCE [LARGE SCALE GENOMIC DNA]</scope>
    <source>
        <strain evidence="3">DSM 23966</strain>
    </source>
</reference>
<evidence type="ECO:0000313" key="2">
    <source>
        <dbReference type="EMBL" id="SKA98994.1"/>
    </source>
</evidence>
<organism evidence="2 3">
    <name type="scientific">Sporosarcina newyorkensis</name>
    <dbReference type="NCBI Taxonomy" id="759851"/>
    <lineage>
        <taxon>Bacteria</taxon>
        <taxon>Bacillati</taxon>
        <taxon>Bacillota</taxon>
        <taxon>Bacilli</taxon>
        <taxon>Bacillales</taxon>
        <taxon>Caryophanaceae</taxon>
        <taxon>Sporosarcina</taxon>
    </lineage>
</organism>
<dbReference type="RefSeq" id="WP_078817652.1">
    <property type="nucleotide sequence ID" value="NZ_FUYJ01000003.1"/>
</dbReference>
<name>A0A1T4YB08_9BACL</name>
<accession>A0A1T4YB08</accession>
<keyword evidence="1" id="KW-0812">Transmembrane</keyword>
<dbReference type="Pfam" id="PF03817">
    <property type="entry name" value="MadL"/>
    <property type="match status" value="1"/>
</dbReference>